<accession>A0ABW9LAP8</accession>
<name>A0ABW9LAP8_9MYCO</name>
<keyword evidence="3" id="KW-1185">Reference proteome</keyword>
<gene>
    <name evidence="2" type="ORF">ACK4CT_12150</name>
</gene>
<sequence>MTAPMAVADPTITPDEWGMDDGRGVGPRAAGTPCLAMEAHSWADSNNGSGIALWCPPPAFVWVPAA</sequence>
<proteinExistence type="predicted"/>
<dbReference type="EMBL" id="JBKBDD010000003">
    <property type="protein sequence ID" value="MFN6543932.1"/>
    <property type="molecule type" value="Genomic_DNA"/>
</dbReference>
<evidence type="ECO:0000256" key="1">
    <source>
        <dbReference type="SAM" id="MobiDB-lite"/>
    </source>
</evidence>
<protein>
    <submittedName>
        <fullName evidence="2">Uncharacterized protein</fullName>
    </submittedName>
</protein>
<comment type="caution">
    <text evidence="2">The sequence shown here is derived from an EMBL/GenBank/DDBJ whole genome shotgun (WGS) entry which is preliminary data.</text>
</comment>
<evidence type="ECO:0000313" key="3">
    <source>
        <dbReference type="Proteomes" id="UP001635816"/>
    </source>
</evidence>
<feature type="region of interest" description="Disordered" evidence="1">
    <location>
        <begin position="1"/>
        <end position="25"/>
    </location>
</feature>
<dbReference type="Proteomes" id="UP001635816">
    <property type="component" value="Unassembled WGS sequence"/>
</dbReference>
<evidence type="ECO:0000313" key="2">
    <source>
        <dbReference type="EMBL" id="MFN6543932.1"/>
    </source>
</evidence>
<organism evidence="2 3">
    <name type="scientific">Mycolicibacterium nivoides</name>
    <dbReference type="NCBI Taxonomy" id="2487344"/>
    <lineage>
        <taxon>Bacteria</taxon>
        <taxon>Bacillati</taxon>
        <taxon>Actinomycetota</taxon>
        <taxon>Actinomycetes</taxon>
        <taxon>Mycobacteriales</taxon>
        <taxon>Mycobacteriaceae</taxon>
        <taxon>Mycolicibacterium</taxon>
    </lineage>
</organism>
<dbReference type="RefSeq" id="WP_409543341.1">
    <property type="nucleotide sequence ID" value="NZ_JBKBDD010000003.1"/>
</dbReference>
<reference evidence="2 3" key="1">
    <citation type="submission" date="2024-12" db="EMBL/GenBank/DDBJ databases">
        <title>The coexistence of Mycolicibacterium septicum and Mycolicibacterium nivoides in clinical samples.</title>
        <authorList>
            <person name="Wang C."/>
            <person name="Feng Y."/>
            <person name="Zong Z."/>
        </authorList>
    </citation>
    <scope>NUCLEOTIDE SEQUENCE [LARGE SCALE GENOMIC DNA]</scope>
    <source>
        <strain evidence="2 3">120309</strain>
    </source>
</reference>